<sequence>MFLSLIPIQRVAFISPTIISLTIISPTDVSPTGKWIQIDEMMSVKCLSVK</sequence>
<name>U9USU6_RHIID</name>
<dbReference type="EMBL" id="KI274762">
    <property type="protein sequence ID" value="ESA23455.1"/>
    <property type="molecule type" value="Genomic_DNA"/>
</dbReference>
<proteinExistence type="predicted"/>
<gene>
    <name evidence="1" type="ORF">GLOINDRAFT_15422</name>
</gene>
<dbReference type="AlphaFoldDB" id="U9USU6"/>
<dbReference type="HOGENOM" id="CLU_3125723_0_0_1"/>
<evidence type="ECO:0000313" key="1">
    <source>
        <dbReference type="EMBL" id="ESA23455.1"/>
    </source>
</evidence>
<reference evidence="1" key="1">
    <citation type="submission" date="2013-07" db="EMBL/GenBank/DDBJ databases">
        <title>The genome of an arbuscular mycorrhizal fungus provides insights into the evolution of the oldest plant symbiosis.</title>
        <authorList>
            <consortium name="DOE Joint Genome Institute"/>
            <person name="Tisserant E."/>
            <person name="Malbreil M."/>
            <person name="Kuo A."/>
            <person name="Kohler A."/>
            <person name="Symeonidi A."/>
            <person name="Balestrini R."/>
            <person name="Charron P."/>
            <person name="Duensing N."/>
            <person name="Frei-dit-Frey N."/>
            <person name="Gianinazzi-Pearson V."/>
            <person name="Gilbert B."/>
            <person name="Handa Y."/>
            <person name="Hijri M."/>
            <person name="Kaul R."/>
            <person name="Kawaguchi M."/>
            <person name="Krajinski F."/>
            <person name="Lammers P."/>
            <person name="Lapierre D."/>
            <person name="Masclaux F.G."/>
            <person name="Murat C."/>
            <person name="Morin E."/>
            <person name="Ndikumana S."/>
            <person name="Pagni M."/>
            <person name="Petitpierre D."/>
            <person name="Requena N."/>
            <person name="Rosikiewicz P."/>
            <person name="Riley R."/>
            <person name="Saito K."/>
            <person name="San Clemente H."/>
            <person name="Shapiro H."/>
            <person name="van Tuinen D."/>
            <person name="Becard G."/>
            <person name="Bonfante P."/>
            <person name="Paszkowski U."/>
            <person name="Shachar-Hill Y."/>
            <person name="Young J.P."/>
            <person name="Sanders I.R."/>
            <person name="Henrissat B."/>
            <person name="Rensing S.A."/>
            <person name="Grigoriev I.V."/>
            <person name="Corradi N."/>
            <person name="Roux C."/>
            <person name="Martin F."/>
        </authorList>
    </citation>
    <scope>NUCLEOTIDE SEQUENCE</scope>
    <source>
        <strain evidence="1">DAOM 197198</strain>
    </source>
</reference>
<accession>U9USU6</accession>
<organism evidence="1">
    <name type="scientific">Rhizophagus irregularis (strain DAOM 181602 / DAOM 197198 / MUCL 43194)</name>
    <name type="common">Arbuscular mycorrhizal fungus</name>
    <name type="synonym">Glomus intraradices</name>
    <dbReference type="NCBI Taxonomy" id="747089"/>
    <lineage>
        <taxon>Eukaryota</taxon>
        <taxon>Fungi</taxon>
        <taxon>Fungi incertae sedis</taxon>
        <taxon>Mucoromycota</taxon>
        <taxon>Glomeromycotina</taxon>
        <taxon>Glomeromycetes</taxon>
        <taxon>Glomerales</taxon>
        <taxon>Glomeraceae</taxon>
        <taxon>Rhizophagus</taxon>
    </lineage>
</organism>
<protein>
    <submittedName>
        <fullName evidence="1">Uncharacterized protein</fullName>
    </submittedName>
</protein>